<feature type="active site" description="Proton acceptor" evidence="2">
    <location>
        <position position="361"/>
    </location>
</feature>
<comment type="caution">
    <text evidence="2">Lacks conserved residue(s) required for the propagation of feature annotation.</text>
</comment>
<feature type="short sequence motif" description="GXSXG" evidence="2">
    <location>
        <begin position="167"/>
        <end position="171"/>
    </location>
</feature>
<evidence type="ECO:0000313" key="4">
    <source>
        <dbReference type="EMBL" id="BDG08363.1"/>
    </source>
</evidence>
<reference evidence="5" key="1">
    <citation type="journal article" date="2022" name="Int. J. Syst. Evol. Microbiol.">
        <title>Anaeromyxobacter oryzae sp. nov., Anaeromyxobacter diazotrophicus sp. nov. and Anaeromyxobacter paludicola sp. nov., isolated from paddy soils.</title>
        <authorList>
            <person name="Itoh H."/>
            <person name="Xu Z."/>
            <person name="Mise K."/>
            <person name="Masuda Y."/>
            <person name="Ushijima N."/>
            <person name="Hayakawa C."/>
            <person name="Shiratori Y."/>
            <person name="Senoo K."/>
        </authorList>
    </citation>
    <scope>NUCLEOTIDE SEQUENCE [LARGE SCALE GENOMIC DNA]</scope>
    <source>
        <strain evidence="5">Red630</strain>
    </source>
</reference>
<evidence type="ECO:0000256" key="2">
    <source>
        <dbReference type="PROSITE-ProRule" id="PRU01161"/>
    </source>
</evidence>
<organism evidence="4 5">
    <name type="scientific">Anaeromyxobacter paludicola</name>
    <dbReference type="NCBI Taxonomy" id="2918171"/>
    <lineage>
        <taxon>Bacteria</taxon>
        <taxon>Pseudomonadati</taxon>
        <taxon>Myxococcota</taxon>
        <taxon>Myxococcia</taxon>
        <taxon>Myxococcales</taxon>
        <taxon>Cystobacterineae</taxon>
        <taxon>Anaeromyxobacteraceae</taxon>
        <taxon>Anaeromyxobacter</taxon>
    </lineage>
</organism>
<dbReference type="InterPro" id="IPR002641">
    <property type="entry name" value="PNPLA_dom"/>
</dbReference>
<keyword evidence="2" id="KW-0442">Lipid degradation</keyword>
<dbReference type="PROSITE" id="PS51635">
    <property type="entry name" value="PNPLA"/>
    <property type="match status" value="1"/>
</dbReference>
<protein>
    <recommendedName>
        <fullName evidence="3">PNPLA domain-containing protein</fullName>
    </recommendedName>
</protein>
<evidence type="ECO:0000313" key="5">
    <source>
        <dbReference type="Proteomes" id="UP001162734"/>
    </source>
</evidence>
<dbReference type="SUPFAM" id="SSF52151">
    <property type="entry name" value="FabD/lysophospholipase-like"/>
    <property type="match status" value="1"/>
</dbReference>
<keyword evidence="1 2" id="KW-0443">Lipid metabolism</keyword>
<dbReference type="Proteomes" id="UP001162734">
    <property type="component" value="Chromosome"/>
</dbReference>
<dbReference type="EMBL" id="AP025592">
    <property type="protein sequence ID" value="BDG08363.1"/>
    <property type="molecule type" value="Genomic_DNA"/>
</dbReference>
<name>A0ABM7X937_9BACT</name>
<feature type="active site" description="Nucleophile" evidence="2">
    <location>
        <position position="169"/>
    </location>
</feature>
<sequence length="487" mass="53914">MIPGADLDALRAKLRPFEEAELALLRSVVSRPAWLAEPEEAAIRYALNLARITLLRTPDGDLDLEELLDPFRQELQSIVEPLLLRAGGVDRAGAARLAPHLGARALAWRQRLLQAFPDRLPPELLDREVCERALVLVCGGGGGVSWAYLGAFALLEQYGLVPRLLAGASMGATLLLFRARRIHYAEEDLREVVSKLTFRSVFRFLETESRYALPGAARLYLREAIGEFLRAPGGRPLRLADLPIPLLVTVTGIRAGALPHDPGFYEHLLDLTGRMPRPHVVKRAVTDLRTALTELVRQRDRFARVYLGGDDETAAFDAVDAVGFSSSLPGVIHYDVLRDDERMHRLLEDLFRRHELFRLMDGGISDNLPARAAFDVVHRGALGTRNAFVLALDAFGPKLTHPLWFTLQQLVAQNVARNRPFIGHAKSFQKVLSPVEVIPAPAHLERAIQWGKEELLPEMPLIARMCRPFRRPAAGRGLAGGPAPSGA</sequence>
<feature type="domain" description="PNPLA" evidence="3">
    <location>
        <begin position="136"/>
        <end position="374"/>
    </location>
</feature>
<keyword evidence="2" id="KW-0378">Hydrolase</keyword>
<dbReference type="RefSeq" id="WP_248345544.1">
    <property type="nucleotide sequence ID" value="NZ_AP025592.1"/>
</dbReference>
<evidence type="ECO:0000259" key="3">
    <source>
        <dbReference type="PROSITE" id="PS51635"/>
    </source>
</evidence>
<feature type="short sequence motif" description="DGA/G" evidence="2">
    <location>
        <begin position="361"/>
        <end position="363"/>
    </location>
</feature>
<dbReference type="InterPro" id="IPR016035">
    <property type="entry name" value="Acyl_Trfase/lysoPLipase"/>
</dbReference>
<dbReference type="Pfam" id="PF01734">
    <property type="entry name" value="Patatin"/>
    <property type="match status" value="1"/>
</dbReference>
<gene>
    <name evidence="4" type="ORF">AMPC_14760</name>
</gene>
<accession>A0ABM7X937</accession>
<keyword evidence="5" id="KW-1185">Reference proteome</keyword>
<evidence type="ECO:0000256" key="1">
    <source>
        <dbReference type="ARBA" id="ARBA00023098"/>
    </source>
</evidence>
<proteinExistence type="predicted"/>
<dbReference type="Gene3D" id="3.40.1090.10">
    <property type="entry name" value="Cytosolic phospholipase A2 catalytic domain"/>
    <property type="match status" value="1"/>
</dbReference>